<accession>A0ABR6XU36</accession>
<dbReference type="EMBL" id="JACOFU010000005">
    <property type="protein sequence ID" value="MBC3832432.1"/>
    <property type="molecule type" value="Genomic_DNA"/>
</dbReference>
<dbReference type="Pfam" id="PF05621">
    <property type="entry name" value="TniB"/>
    <property type="match status" value="1"/>
</dbReference>
<name>A0ABR6XU36_9BURK</name>
<comment type="caution">
    <text evidence="1">The sequence shown here is derived from an EMBL/GenBank/DDBJ whole genome shotgun (WGS) entry which is preliminary data.</text>
</comment>
<dbReference type="Gene3D" id="3.40.50.300">
    <property type="entry name" value="P-loop containing nucleotide triphosphate hydrolases"/>
    <property type="match status" value="1"/>
</dbReference>
<keyword evidence="2" id="KW-1185">Reference proteome</keyword>
<dbReference type="Proteomes" id="UP000643610">
    <property type="component" value="Unassembled WGS sequence"/>
</dbReference>
<dbReference type="InterPro" id="IPR008868">
    <property type="entry name" value="TniB"/>
</dbReference>
<proteinExistence type="predicted"/>
<reference evidence="1 2" key="1">
    <citation type="submission" date="2020-08" db="EMBL/GenBank/DDBJ databases">
        <title>Novel species isolated from subtropical streams in China.</title>
        <authorList>
            <person name="Lu H."/>
        </authorList>
    </citation>
    <scope>NUCLEOTIDE SEQUENCE [LARGE SCALE GENOMIC DNA]</scope>
    <source>
        <strain evidence="1 2">KCTC 52442</strain>
    </source>
</reference>
<organism evidence="1 2">
    <name type="scientific">Undibacterium amnicola</name>
    <dbReference type="NCBI Taxonomy" id="1834038"/>
    <lineage>
        <taxon>Bacteria</taxon>
        <taxon>Pseudomonadati</taxon>
        <taxon>Pseudomonadota</taxon>
        <taxon>Betaproteobacteria</taxon>
        <taxon>Burkholderiales</taxon>
        <taxon>Oxalobacteraceae</taxon>
        <taxon>Undibacterium</taxon>
    </lineage>
</organism>
<dbReference type="InterPro" id="IPR027417">
    <property type="entry name" value="P-loop_NTPase"/>
</dbReference>
<evidence type="ECO:0000313" key="1">
    <source>
        <dbReference type="EMBL" id="MBC3832432.1"/>
    </source>
</evidence>
<evidence type="ECO:0000313" key="2">
    <source>
        <dbReference type="Proteomes" id="UP000643610"/>
    </source>
</evidence>
<dbReference type="SUPFAM" id="SSF52540">
    <property type="entry name" value="P-loop containing nucleoside triphosphate hydrolases"/>
    <property type="match status" value="1"/>
</dbReference>
<sequence length="297" mass="33914">MSDFPHLNAETQSRMKLSRAERIFLMNQDQWVGYSHARLILDRMEELLNFPRISRMPNMLLVGSTNNGKTQILKRFRELHPANDNLGEEAISVPVVYVQAPAVPDEKRLYADILNTLFAKYSVSDHPHKLLSNVKDKFSRIGVRMLIIDELNSILSGSSARQRQFLTVLKHLSNELQIPIVAAGTEDAIRAIKTDRQLENRFNPMILPKWGFDTEFRRFLASYEQMLPLSYPSNLSEKILAHDIWARAEGTIGETVTLLKASARYAISNGIEKIDIDVLDKSGYEKPSARRKALKDH</sequence>
<gene>
    <name evidence="1" type="ORF">H8K33_13075</name>
</gene>
<dbReference type="RefSeq" id="WP_186891478.1">
    <property type="nucleotide sequence ID" value="NZ_JACOFU010000005.1"/>
</dbReference>
<protein>
    <submittedName>
        <fullName evidence="1">TniB family NTP-binding protein</fullName>
    </submittedName>
</protein>